<sequence>MNLPDGTLTITGREGFTTFIKKQLQVRFVHLQWVDYTNTVRVRVLTLRHFQNLLQLGQHLAVCRHYLSLIDIALPFTDRDPERPSGQCYLIPDFDSLRLHPGHDEQAAIFCYFGQGIPSEPSLSAISLSFKAPTCPRRALGQAISRLKQFGLDSRVGFELEFGCKQTRCDTGQVKEQVHQSSGLRALESFMLPVLCSITDALESVGVPIEQFHCEGSENAYELVTGPLPPLEAVDSLTTSKETARRVCRHQKIDLTFNPSPPAINGLHMNLSITGPETEILEDYFLAGILAHIKALCAFALVRPESYDRTVAGQWCTGRYVAWGTENRELVVRKRRSCLWELRVTDAAAQMYLFVAGVLISGAAGIRNKTKLTLLDCPADPALLSADDRMQYGIEDELPSSPSEAFRALLKNRLMVEHFGEELLTTYVAVQEAFNKQLENVGPKGSDARRDWLTARI</sequence>
<evidence type="ECO:0000256" key="2">
    <source>
        <dbReference type="ARBA" id="ARBA00022598"/>
    </source>
</evidence>
<evidence type="ECO:0000259" key="5">
    <source>
        <dbReference type="PROSITE" id="PS51987"/>
    </source>
</evidence>
<keyword evidence="2" id="KW-0436">Ligase</keyword>
<dbReference type="InterPro" id="IPR008146">
    <property type="entry name" value="Gln_synth_cat_dom"/>
</dbReference>
<dbReference type="PROSITE" id="PS51987">
    <property type="entry name" value="GS_CATALYTIC"/>
    <property type="match status" value="1"/>
</dbReference>
<dbReference type="PANTHER" id="PTHR43785:SF2">
    <property type="entry name" value="TYPE-1 GLUTAMINE SYNTHETASE 1"/>
    <property type="match status" value="1"/>
</dbReference>
<feature type="domain" description="GS catalytic" evidence="5">
    <location>
        <begin position="136"/>
        <end position="457"/>
    </location>
</feature>
<dbReference type="Gene3D" id="3.10.20.70">
    <property type="entry name" value="Glutamine synthetase, N-terminal domain"/>
    <property type="match status" value="1"/>
</dbReference>
<gene>
    <name evidence="6" type="ORF">CDV36_011977</name>
</gene>
<reference evidence="6 7" key="1">
    <citation type="submission" date="2017-06" db="EMBL/GenBank/DDBJ databases">
        <title>Comparative genomic analysis of Ambrosia Fusariam Clade fungi.</title>
        <authorList>
            <person name="Stajich J.E."/>
            <person name="Carrillo J."/>
            <person name="Kijimoto T."/>
            <person name="Eskalen A."/>
            <person name="O'Donnell K."/>
            <person name="Kasson M."/>
        </authorList>
    </citation>
    <scope>NUCLEOTIDE SEQUENCE [LARGE SCALE GENOMIC DNA]</scope>
    <source>
        <strain evidence="6">UCR3666</strain>
    </source>
</reference>
<evidence type="ECO:0000256" key="4">
    <source>
        <dbReference type="RuleBase" id="RU000384"/>
    </source>
</evidence>
<dbReference type="AlphaFoldDB" id="A0A3M2RT21"/>
<comment type="caution">
    <text evidence="6">The sequence shown here is derived from an EMBL/GenBank/DDBJ whole genome shotgun (WGS) entry which is preliminary data.</text>
</comment>
<dbReference type="InterPro" id="IPR014746">
    <property type="entry name" value="Gln_synth/guanido_kin_cat_dom"/>
</dbReference>
<dbReference type="InterPro" id="IPR036651">
    <property type="entry name" value="Gln_synt_N_sf"/>
</dbReference>
<evidence type="ECO:0000313" key="7">
    <source>
        <dbReference type="Proteomes" id="UP000277212"/>
    </source>
</evidence>
<dbReference type="PANTHER" id="PTHR43785">
    <property type="entry name" value="GAMMA-GLUTAMYLPUTRESCINE SYNTHETASE"/>
    <property type="match status" value="1"/>
</dbReference>
<dbReference type="STRING" id="2010991.A0A3M2RT21"/>
<protein>
    <recommendedName>
        <fullName evidence="1">Glutamine synthetase</fullName>
    </recommendedName>
</protein>
<dbReference type="OrthoDB" id="3364440at2759"/>
<comment type="similarity">
    <text evidence="3 4">Belongs to the glutamine synthetase family.</text>
</comment>
<dbReference type="Pfam" id="PF00120">
    <property type="entry name" value="Gln-synt_C"/>
    <property type="match status" value="1"/>
</dbReference>
<proteinExistence type="inferred from homology"/>
<name>A0A3M2RT21_9HYPO</name>
<evidence type="ECO:0000313" key="6">
    <source>
        <dbReference type="EMBL" id="RMJ08394.1"/>
    </source>
</evidence>
<dbReference type="GO" id="GO:0006542">
    <property type="term" value="P:glutamine biosynthetic process"/>
    <property type="evidence" value="ECO:0007669"/>
    <property type="project" value="InterPro"/>
</dbReference>
<dbReference type="Proteomes" id="UP000277212">
    <property type="component" value="Unassembled WGS sequence"/>
</dbReference>
<dbReference type="Gene3D" id="3.30.590.10">
    <property type="entry name" value="Glutamine synthetase/guanido kinase, catalytic domain"/>
    <property type="match status" value="1"/>
</dbReference>
<dbReference type="GO" id="GO:0004356">
    <property type="term" value="F:glutamine synthetase activity"/>
    <property type="evidence" value="ECO:0007669"/>
    <property type="project" value="InterPro"/>
</dbReference>
<dbReference type="SUPFAM" id="SSF55931">
    <property type="entry name" value="Glutamine synthetase/guanido kinase"/>
    <property type="match status" value="1"/>
</dbReference>
<accession>A0A3M2RT21</accession>
<evidence type="ECO:0000256" key="1">
    <source>
        <dbReference type="ARBA" id="ARBA00021364"/>
    </source>
</evidence>
<dbReference type="SMART" id="SM01230">
    <property type="entry name" value="Gln-synt_C"/>
    <property type="match status" value="1"/>
</dbReference>
<keyword evidence="7" id="KW-1185">Reference proteome</keyword>
<organism evidence="6 7">
    <name type="scientific">Fusarium kuroshium</name>
    <dbReference type="NCBI Taxonomy" id="2010991"/>
    <lineage>
        <taxon>Eukaryota</taxon>
        <taxon>Fungi</taxon>
        <taxon>Dikarya</taxon>
        <taxon>Ascomycota</taxon>
        <taxon>Pezizomycotina</taxon>
        <taxon>Sordariomycetes</taxon>
        <taxon>Hypocreomycetidae</taxon>
        <taxon>Hypocreales</taxon>
        <taxon>Nectriaceae</taxon>
        <taxon>Fusarium</taxon>
        <taxon>Fusarium solani species complex</taxon>
    </lineage>
</organism>
<dbReference type="EMBL" id="NKUJ01000289">
    <property type="protein sequence ID" value="RMJ08394.1"/>
    <property type="molecule type" value="Genomic_DNA"/>
</dbReference>
<evidence type="ECO:0000256" key="3">
    <source>
        <dbReference type="PROSITE-ProRule" id="PRU01331"/>
    </source>
</evidence>